<dbReference type="Proteomes" id="UP000245609">
    <property type="component" value="Unassembled WGS sequence"/>
</dbReference>
<dbReference type="OrthoDB" id="94039at2759"/>
<accession>A0A2T9ZAL5</accession>
<organism evidence="1 2">
    <name type="scientific">Smittium megazygosporum</name>
    <dbReference type="NCBI Taxonomy" id="133381"/>
    <lineage>
        <taxon>Eukaryota</taxon>
        <taxon>Fungi</taxon>
        <taxon>Fungi incertae sedis</taxon>
        <taxon>Zoopagomycota</taxon>
        <taxon>Kickxellomycotina</taxon>
        <taxon>Harpellomycetes</taxon>
        <taxon>Harpellales</taxon>
        <taxon>Legeriomycetaceae</taxon>
        <taxon>Smittium</taxon>
    </lineage>
</organism>
<evidence type="ECO:0000313" key="2">
    <source>
        <dbReference type="Proteomes" id="UP000245609"/>
    </source>
</evidence>
<dbReference type="AlphaFoldDB" id="A0A2T9ZAL5"/>
<proteinExistence type="predicted"/>
<sequence length="276" mass="31589">MQKEQIVFRIPKGVQIVANVFRLPGASNLLQQRPITLMFGHANSAHKELWDPIISNIIDKASETSSSNFYLEKIIAFDFSTMGDSAILNRDLLNNLDSEQMRPTTFKAIICVEPVLVSGLRFASDSTPISPMTLRRKNDFKSPDEIEKYFKSRTVYKPWHPDSLDIHIKHALYEEKSQDGLVYKLKCHPAIEAATYDGSFYACRLFWEKQHLIRCPLTLVTGNENSYLKHKDAINFVRPLCKGKYINIPRGGHMLPMEIPDELSSTIIQEIKTFLD</sequence>
<dbReference type="STRING" id="133381.A0A2T9ZAL5"/>
<dbReference type="InterPro" id="IPR029058">
    <property type="entry name" value="AB_hydrolase_fold"/>
</dbReference>
<dbReference type="EMBL" id="MBFS01000932">
    <property type="protein sequence ID" value="PVV01628.1"/>
    <property type="molecule type" value="Genomic_DNA"/>
</dbReference>
<name>A0A2T9ZAL5_9FUNG</name>
<dbReference type="Gene3D" id="3.40.50.1820">
    <property type="entry name" value="alpha/beta hydrolase"/>
    <property type="match status" value="2"/>
</dbReference>
<gene>
    <name evidence="1" type="ORF">BB560_003948</name>
</gene>
<protein>
    <recommendedName>
        <fullName evidence="3">AB hydrolase-1 domain-containing protein</fullName>
    </recommendedName>
</protein>
<keyword evidence="2" id="KW-1185">Reference proteome</keyword>
<comment type="caution">
    <text evidence="1">The sequence shown here is derived from an EMBL/GenBank/DDBJ whole genome shotgun (WGS) entry which is preliminary data.</text>
</comment>
<evidence type="ECO:0000313" key="1">
    <source>
        <dbReference type="EMBL" id="PVV01628.1"/>
    </source>
</evidence>
<reference evidence="1 2" key="1">
    <citation type="journal article" date="2018" name="MBio">
        <title>Comparative Genomics Reveals the Core Gene Toolbox for the Fungus-Insect Symbiosis.</title>
        <authorList>
            <person name="Wang Y."/>
            <person name="Stata M."/>
            <person name="Wang W."/>
            <person name="Stajich J.E."/>
            <person name="White M.M."/>
            <person name="Moncalvo J.M."/>
        </authorList>
    </citation>
    <scope>NUCLEOTIDE SEQUENCE [LARGE SCALE GENOMIC DNA]</scope>
    <source>
        <strain evidence="1 2">SC-DP-2</strain>
    </source>
</reference>
<dbReference type="SUPFAM" id="SSF53474">
    <property type="entry name" value="alpha/beta-Hydrolases"/>
    <property type="match status" value="1"/>
</dbReference>
<evidence type="ECO:0008006" key="3">
    <source>
        <dbReference type="Google" id="ProtNLM"/>
    </source>
</evidence>